<evidence type="ECO:0000313" key="2">
    <source>
        <dbReference type="Proteomes" id="UP000241885"/>
    </source>
</evidence>
<accession>A0A2R4BNH5</accession>
<reference evidence="1 2" key="1">
    <citation type="submission" date="2018-03" db="EMBL/GenBank/DDBJ databases">
        <title>Complete genome sequence of Thauera aromatica, a model organism for studying aromatic compound degradation under denitrifying conditions.</title>
        <authorList>
            <person name="Lo H.-Y."/>
            <person name="Goris T."/>
            <person name="Boll M."/>
            <person name="Mueller J.A."/>
        </authorList>
    </citation>
    <scope>NUCLEOTIDE SEQUENCE [LARGE SCALE GENOMIC DNA]</scope>
    <source>
        <strain evidence="1 2">K172</strain>
    </source>
</reference>
<organism evidence="1 2">
    <name type="scientific">Thauera aromatica K172</name>
    <dbReference type="NCBI Taxonomy" id="44139"/>
    <lineage>
        <taxon>Bacteria</taxon>
        <taxon>Pseudomonadati</taxon>
        <taxon>Pseudomonadota</taxon>
        <taxon>Betaproteobacteria</taxon>
        <taxon>Rhodocyclales</taxon>
        <taxon>Zoogloeaceae</taxon>
        <taxon>Thauera</taxon>
    </lineage>
</organism>
<name>A0A2R4BNH5_THAAR</name>
<dbReference type="KEGG" id="tak:Tharo_1877"/>
<sequence length="98" mass="11087">MCSGRSQRFCRCPTDTGRAAGDNCRFALKSHLFEPPDWDHRFRRTSAAPLCARSVCLRVPLNNGTAPHVMNDHSVRFRSQGNFERPWSAGISVVNKRL</sequence>
<dbReference type="EMBL" id="CP028339">
    <property type="protein sequence ID" value="AVR88784.1"/>
    <property type="molecule type" value="Genomic_DNA"/>
</dbReference>
<dbReference type="AlphaFoldDB" id="A0A2R4BNH5"/>
<keyword evidence="2" id="KW-1185">Reference proteome</keyword>
<proteinExistence type="predicted"/>
<protein>
    <submittedName>
        <fullName evidence="1">Hydroxyacyl-CoA dehydrogenase</fullName>
    </submittedName>
</protein>
<gene>
    <name evidence="1" type="ORF">Tharo_1877</name>
</gene>
<evidence type="ECO:0000313" key="1">
    <source>
        <dbReference type="EMBL" id="AVR88784.1"/>
    </source>
</evidence>
<dbReference type="Proteomes" id="UP000241885">
    <property type="component" value="Chromosome"/>
</dbReference>